<reference evidence="1 2" key="1">
    <citation type="submission" date="2018-03" db="EMBL/GenBank/DDBJ databases">
        <title>Genomic Encyclopedia of Type Strains, Phase III (KMG-III): the genomes of soil and plant-associated and newly described type strains.</title>
        <authorList>
            <person name="Whitman W."/>
        </authorList>
    </citation>
    <scope>NUCLEOTIDE SEQUENCE [LARGE SCALE GENOMIC DNA]</scope>
    <source>
        <strain evidence="1 2">VKM Ac-1602</strain>
    </source>
</reference>
<proteinExistence type="predicted"/>
<keyword evidence="2" id="KW-1185">Reference proteome</keyword>
<accession>A0ABX5LK47</accession>
<organism evidence="1 2">
    <name type="scientific">Rathayibacter iranicus NCPPB 2253 = VKM Ac-1602</name>
    <dbReference type="NCBI Taxonomy" id="1328868"/>
    <lineage>
        <taxon>Bacteria</taxon>
        <taxon>Bacillati</taxon>
        <taxon>Actinomycetota</taxon>
        <taxon>Actinomycetes</taxon>
        <taxon>Micrococcales</taxon>
        <taxon>Microbacteriaceae</taxon>
        <taxon>Rathayibacter</taxon>
    </lineage>
</organism>
<evidence type="ECO:0000313" key="2">
    <source>
        <dbReference type="Proteomes" id="UP000245674"/>
    </source>
</evidence>
<comment type="caution">
    <text evidence="1">The sequence shown here is derived from an EMBL/GenBank/DDBJ whole genome shotgun (WGS) entry which is preliminary data.</text>
</comment>
<protein>
    <submittedName>
        <fullName evidence="1">Uncharacterized protein</fullName>
    </submittedName>
</protein>
<sequence>MPVRAAPSVVQRERLSLAETDVMASLVSFSRTSAGFMDAELAALLAQCRQRRARRVATIAPIW</sequence>
<evidence type="ECO:0000313" key="1">
    <source>
        <dbReference type="EMBL" id="PWJ66916.1"/>
    </source>
</evidence>
<name>A0ABX5LK47_9MICO</name>
<gene>
    <name evidence="1" type="ORF">B0H03_101372</name>
</gene>
<dbReference type="Proteomes" id="UP000245674">
    <property type="component" value="Unassembled WGS sequence"/>
</dbReference>
<dbReference type="EMBL" id="QGDV01000001">
    <property type="protein sequence ID" value="PWJ66916.1"/>
    <property type="molecule type" value="Genomic_DNA"/>
</dbReference>